<feature type="transmembrane region" description="Helical" evidence="4">
    <location>
        <begin position="81"/>
        <end position="100"/>
    </location>
</feature>
<keyword evidence="4" id="KW-0812">Transmembrane</keyword>
<protein>
    <submittedName>
        <fullName evidence="6">AraC family transcriptional regulator</fullName>
    </submittedName>
</protein>
<feature type="transmembrane region" description="Helical" evidence="4">
    <location>
        <begin position="195"/>
        <end position="215"/>
    </location>
</feature>
<keyword evidence="3" id="KW-0804">Transcription</keyword>
<dbReference type="EMBL" id="JAWHTF010000008">
    <property type="protein sequence ID" value="MDU8887050.1"/>
    <property type="molecule type" value="Genomic_DNA"/>
</dbReference>
<sequence>MSLFLFQSKKGKALSNKLLAVVFFMIFVSVVALYFNVFRVEIRIPQLLYVDDTFMFAYGPLLYLFTQSVVFKNYKLLKKSYLHFIPFIIAVCFVLGIFFFVDAHTISQATDQMNNHRMPVYFRFGELFILAHIFYYLFRSKLEIKKVIGKTKDLYSTFNQDNFKLLKFVLNSFIILFGLSLFHSIILAVGAQNGLFMTMLLLVLSMFYFINSILLKLLNQSSNDSGAITQADYKEKYAGSRLSEAELKTYMTRLDSYMKGQERFLDSELSITDLSTEIEIPSKTLSQVINEGYACNFFDFVNRYRVEAAKSLFENQADKKLTIQEVMYDSGFNSKSSFNTAFKKFTNQTPTQFKNSL</sequence>
<feature type="domain" description="HTH araC/xylS-type" evidence="5">
    <location>
        <begin position="255"/>
        <end position="356"/>
    </location>
</feature>
<dbReference type="SUPFAM" id="SSF46689">
    <property type="entry name" value="Homeodomain-like"/>
    <property type="match status" value="1"/>
</dbReference>
<reference evidence="6 7" key="1">
    <citation type="submission" date="2023-10" db="EMBL/GenBank/DDBJ databases">
        <title>Marimonas sp. nov. isolated from tidal mud flat.</title>
        <authorList>
            <person name="Jaincy N.J."/>
            <person name="Srinivasan S."/>
            <person name="Lee S.-S."/>
        </authorList>
    </citation>
    <scope>NUCLEOTIDE SEQUENCE [LARGE SCALE GENOMIC DNA]</scope>
    <source>
        <strain evidence="6 7">MJ-SS3</strain>
    </source>
</reference>
<keyword evidence="7" id="KW-1185">Reference proteome</keyword>
<dbReference type="PANTHER" id="PTHR43280">
    <property type="entry name" value="ARAC-FAMILY TRANSCRIPTIONAL REGULATOR"/>
    <property type="match status" value="1"/>
</dbReference>
<feature type="transmembrane region" description="Helical" evidence="4">
    <location>
        <begin position="120"/>
        <end position="138"/>
    </location>
</feature>
<dbReference type="RefSeq" id="WP_316663147.1">
    <property type="nucleotide sequence ID" value="NZ_JAWHTF010000008.1"/>
</dbReference>
<dbReference type="Proteomes" id="UP001268651">
    <property type="component" value="Unassembled WGS sequence"/>
</dbReference>
<dbReference type="InterPro" id="IPR018060">
    <property type="entry name" value="HTH_AraC"/>
</dbReference>
<dbReference type="Pfam" id="PF12833">
    <property type="entry name" value="HTH_18"/>
    <property type="match status" value="1"/>
</dbReference>
<proteinExistence type="predicted"/>
<feature type="transmembrane region" description="Helical" evidence="4">
    <location>
        <begin position="55"/>
        <end position="74"/>
    </location>
</feature>
<accession>A0ABU3U9F2</accession>
<dbReference type="PROSITE" id="PS01124">
    <property type="entry name" value="HTH_ARAC_FAMILY_2"/>
    <property type="match status" value="1"/>
</dbReference>
<evidence type="ECO:0000256" key="2">
    <source>
        <dbReference type="ARBA" id="ARBA00023125"/>
    </source>
</evidence>
<keyword evidence="4" id="KW-1133">Transmembrane helix</keyword>
<gene>
    <name evidence="6" type="ORF">RXV94_12845</name>
</gene>
<name>A0ABU3U9F2_9FLAO</name>
<dbReference type="PANTHER" id="PTHR43280:SF29">
    <property type="entry name" value="ARAC-FAMILY TRANSCRIPTIONAL REGULATOR"/>
    <property type="match status" value="1"/>
</dbReference>
<evidence type="ECO:0000256" key="1">
    <source>
        <dbReference type="ARBA" id="ARBA00023015"/>
    </source>
</evidence>
<comment type="caution">
    <text evidence="6">The sequence shown here is derived from an EMBL/GenBank/DDBJ whole genome shotgun (WGS) entry which is preliminary data.</text>
</comment>
<organism evidence="6 7">
    <name type="scientific">Gilvirhabdus luticola</name>
    <dbReference type="NCBI Taxonomy" id="3079858"/>
    <lineage>
        <taxon>Bacteria</taxon>
        <taxon>Pseudomonadati</taxon>
        <taxon>Bacteroidota</taxon>
        <taxon>Flavobacteriia</taxon>
        <taxon>Flavobacteriales</taxon>
        <taxon>Flavobacteriaceae</taxon>
        <taxon>Gilvirhabdus</taxon>
    </lineage>
</organism>
<evidence type="ECO:0000313" key="6">
    <source>
        <dbReference type="EMBL" id="MDU8887050.1"/>
    </source>
</evidence>
<dbReference type="SMART" id="SM00342">
    <property type="entry name" value="HTH_ARAC"/>
    <property type="match status" value="1"/>
</dbReference>
<feature type="transmembrane region" description="Helical" evidence="4">
    <location>
        <begin position="168"/>
        <end position="189"/>
    </location>
</feature>
<dbReference type="InterPro" id="IPR009057">
    <property type="entry name" value="Homeodomain-like_sf"/>
</dbReference>
<feature type="transmembrane region" description="Helical" evidence="4">
    <location>
        <begin position="18"/>
        <end position="35"/>
    </location>
</feature>
<dbReference type="Gene3D" id="1.10.10.60">
    <property type="entry name" value="Homeodomain-like"/>
    <property type="match status" value="1"/>
</dbReference>
<evidence type="ECO:0000259" key="5">
    <source>
        <dbReference type="PROSITE" id="PS01124"/>
    </source>
</evidence>
<keyword evidence="4" id="KW-0472">Membrane</keyword>
<evidence type="ECO:0000313" key="7">
    <source>
        <dbReference type="Proteomes" id="UP001268651"/>
    </source>
</evidence>
<keyword evidence="1" id="KW-0805">Transcription regulation</keyword>
<evidence type="ECO:0000256" key="4">
    <source>
        <dbReference type="SAM" id="Phobius"/>
    </source>
</evidence>
<evidence type="ECO:0000256" key="3">
    <source>
        <dbReference type="ARBA" id="ARBA00023163"/>
    </source>
</evidence>
<keyword evidence="2" id="KW-0238">DNA-binding</keyword>